<gene>
    <name evidence="8" type="ORF">F5050DRAFT_1518043</name>
</gene>
<accession>A0ABQ8QEA2</accession>
<protein>
    <recommendedName>
        <fullName evidence="10">Ctf8-domain-containing protein</fullName>
    </recommendedName>
</protein>
<comment type="caution">
    <text evidence="8">The sequence shown here is derived from an EMBL/GenBank/DDBJ whole genome shotgun (WGS) entry which is preliminary data.</text>
</comment>
<evidence type="ECO:0000313" key="9">
    <source>
        <dbReference type="Proteomes" id="UP001163828"/>
    </source>
</evidence>
<organism evidence="8 9">
    <name type="scientific">Lentinula boryana</name>
    <dbReference type="NCBI Taxonomy" id="40481"/>
    <lineage>
        <taxon>Eukaryota</taxon>
        <taxon>Fungi</taxon>
        <taxon>Dikarya</taxon>
        <taxon>Basidiomycota</taxon>
        <taxon>Agaricomycotina</taxon>
        <taxon>Agaricomycetes</taxon>
        <taxon>Agaricomycetidae</taxon>
        <taxon>Agaricales</taxon>
        <taxon>Marasmiineae</taxon>
        <taxon>Omphalotaceae</taxon>
        <taxon>Lentinula</taxon>
    </lineage>
</organism>
<keyword evidence="4" id="KW-0539">Nucleus</keyword>
<sequence>MLIPVTFDAQSSSSSNTQKLPPSLAKISHDEVVLLDLQGALELESTHPNERDGKLVGTLSIDQDLKRPILRIGHHLIEGNLVNLPKPLAVLHRSPVSARISNSQWTQENNNREDEDVAMDSREESFESISNSPTIQWNALAIVKRKILFSKRPMPVVVSRTIRFSSQELYDTSKAKKFKLWYDMEDFGLLSSDILLSP</sequence>
<evidence type="ECO:0000256" key="2">
    <source>
        <dbReference type="ARBA" id="ARBA00022705"/>
    </source>
</evidence>
<evidence type="ECO:0000256" key="6">
    <source>
        <dbReference type="ARBA" id="ARBA00038447"/>
    </source>
</evidence>
<dbReference type="EMBL" id="MU790599">
    <property type="protein sequence ID" value="KAJ3996855.1"/>
    <property type="molecule type" value="Genomic_DNA"/>
</dbReference>
<keyword evidence="9" id="KW-1185">Reference proteome</keyword>
<evidence type="ECO:0000256" key="3">
    <source>
        <dbReference type="ARBA" id="ARBA00023125"/>
    </source>
</evidence>
<comment type="subcellular location">
    <subcellularLocation>
        <location evidence="1">Nucleus</location>
    </subcellularLocation>
</comment>
<dbReference type="Pfam" id="PF09696">
    <property type="entry name" value="Ctf8"/>
    <property type="match status" value="1"/>
</dbReference>
<proteinExistence type="inferred from homology"/>
<evidence type="ECO:0000256" key="5">
    <source>
        <dbReference type="ARBA" id="ARBA00023306"/>
    </source>
</evidence>
<dbReference type="PANTHER" id="PTHR28605">
    <property type="entry name" value="CTF8, CHROMOSOME TRANSMISSION FIDELITY FACTOR 8 HOMOLOG (S. CEREVISIAE)"/>
    <property type="match status" value="1"/>
</dbReference>
<reference evidence="8" key="1">
    <citation type="submission" date="2022-08" db="EMBL/GenBank/DDBJ databases">
        <authorList>
            <consortium name="DOE Joint Genome Institute"/>
            <person name="Min B."/>
            <person name="Riley R."/>
            <person name="Sierra-Patev S."/>
            <person name="Naranjo-Ortiz M."/>
            <person name="Looney B."/>
            <person name="Konkel Z."/>
            <person name="Slot J.C."/>
            <person name="Sakamoto Y."/>
            <person name="Steenwyk J.L."/>
            <person name="Rokas A."/>
            <person name="Carro J."/>
            <person name="Camarero S."/>
            <person name="Ferreira P."/>
            <person name="Molpeceres G."/>
            <person name="Ruiz-Duenas F.J."/>
            <person name="Serrano A."/>
            <person name="Henrissat B."/>
            <person name="Drula E."/>
            <person name="Hughes K.W."/>
            <person name="Mata J.L."/>
            <person name="Ishikawa N.K."/>
            <person name="Vargas-Isla R."/>
            <person name="Ushijima S."/>
            <person name="Smith C.A."/>
            <person name="Ahrendt S."/>
            <person name="Andreopoulos W."/>
            <person name="He G."/>
            <person name="Labutti K."/>
            <person name="Lipzen A."/>
            <person name="Ng V."/>
            <person name="Sandor L."/>
            <person name="Barry K."/>
            <person name="Martinez A.T."/>
            <person name="Xiao Y."/>
            <person name="Gibbons J.G."/>
            <person name="Terashima K."/>
            <person name="Hibbett D.S."/>
            <person name="Grigoriev I.V."/>
        </authorList>
    </citation>
    <scope>NUCLEOTIDE SEQUENCE</scope>
    <source>
        <strain evidence="8">TFB10827</strain>
    </source>
</reference>
<evidence type="ECO:0000256" key="7">
    <source>
        <dbReference type="SAM" id="MobiDB-lite"/>
    </source>
</evidence>
<evidence type="ECO:0000256" key="1">
    <source>
        <dbReference type="ARBA" id="ARBA00004123"/>
    </source>
</evidence>
<keyword evidence="2" id="KW-0235">DNA replication</keyword>
<evidence type="ECO:0000256" key="4">
    <source>
        <dbReference type="ARBA" id="ARBA00023242"/>
    </source>
</evidence>
<dbReference type="InterPro" id="IPR018607">
    <property type="entry name" value="Ctf8"/>
</dbReference>
<feature type="region of interest" description="Disordered" evidence="7">
    <location>
        <begin position="1"/>
        <end position="22"/>
    </location>
</feature>
<keyword evidence="5" id="KW-0131">Cell cycle</keyword>
<name>A0ABQ8QEA2_9AGAR</name>
<evidence type="ECO:0000313" key="8">
    <source>
        <dbReference type="EMBL" id="KAJ3996855.1"/>
    </source>
</evidence>
<comment type="similarity">
    <text evidence="6">Belongs to the CTF8 family.</text>
</comment>
<dbReference type="Proteomes" id="UP001163828">
    <property type="component" value="Unassembled WGS sequence"/>
</dbReference>
<dbReference type="PANTHER" id="PTHR28605:SF1">
    <property type="entry name" value="CHROMOSOME TRANSMISSION FIDELITY FACTOR 8"/>
    <property type="match status" value="1"/>
</dbReference>
<evidence type="ECO:0008006" key="10">
    <source>
        <dbReference type="Google" id="ProtNLM"/>
    </source>
</evidence>
<feature type="compositionally biased region" description="Polar residues" evidence="7">
    <location>
        <begin position="8"/>
        <end position="20"/>
    </location>
</feature>
<keyword evidence="3" id="KW-0238">DNA-binding</keyword>